<dbReference type="EMBL" id="JGYP01000002">
    <property type="protein sequence ID" value="KFI46064.1"/>
    <property type="molecule type" value="Genomic_DNA"/>
</dbReference>
<name>A0A086ZHR4_9BIFI</name>
<protein>
    <submittedName>
        <fullName evidence="1">Putative ammonium transporter</fullName>
    </submittedName>
</protein>
<organism evidence="1 2">
    <name type="scientific">Bifidobacterium bohemicum DSM 22767</name>
    <dbReference type="NCBI Taxonomy" id="1437606"/>
    <lineage>
        <taxon>Bacteria</taxon>
        <taxon>Bacillati</taxon>
        <taxon>Actinomycetota</taxon>
        <taxon>Actinomycetes</taxon>
        <taxon>Bifidobacteriales</taxon>
        <taxon>Bifidobacteriaceae</taxon>
        <taxon>Bifidobacterium</taxon>
    </lineage>
</organism>
<keyword evidence="2" id="KW-1185">Reference proteome</keyword>
<accession>A0A086ZHR4</accession>
<dbReference type="STRING" id="1437606.BBOH_0872"/>
<gene>
    <name evidence="1" type="ORF">BBOH_0872</name>
</gene>
<evidence type="ECO:0000313" key="1">
    <source>
        <dbReference type="EMBL" id="KFI46064.1"/>
    </source>
</evidence>
<proteinExistence type="predicted"/>
<dbReference type="AlphaFoldDB" id="A0A086ZHR4"/>
<reference evidence="1 2" key="1">
    <citation type="submission" date="2014-03" db="EMBL/GenBank/DDBJ databases">
        <title>Genomics of Bifidobacteria.</title>
        <authorList>
            <person name="Ventura M."/>
            <person name="Milani C."/>
            <person name="Lugli G.A."/>
        </authorList>
    </citation>
    <scope>NUCLEOTIDE SEQUENCE [LARGE SCALE GENOMIC DNA]</scope>
    <source>
        <strain evidence="1 2">DSM 22767</strain>
    </source>
</reference>
<comment type="caution">
    <text evidence="1">The sequence shown here is derived from an EMBL/GenBank/DDBJ whole genome shotgun (WGS) entry which is preliminary data.</text>
</comment>
<evidence type="ECO:0000313" key="2">
    <source>
        <dbReference type="Proteomes" id="UP000029096"/>
    </source>
</evidence>
<dbReference type="Proteomes" id="UP000029096">
    <property type="component" value="Unassembled WGS sequence"/>
</dbReference>
<sequence length="97" mass="10005">MLIGADNAGSAFAAFGTAGYAWGSTTLFFEPRGSPEVIRASHYTAAGAASGMVTGFVGITPGIVTSSLFVSMDSPSKNLWPDIVRNGIDAGICRKFL</sequence>